<feature type="domain" description="Reverse transcriptase" evidence="4">
    <location>
        <begin position="611"/>
        <end position="904"/>
    </location>
</feature>
<feature type="compositionally biased region" description="Basic residues" evidence="3">
    <location>
        <begin position="140"/>
        <end position="152"/>
    </location>
</feature>
<dbReference type="PANTHER" id="PTHR33481:SF1">
    <property type="entry name" value="ENDONUCLEASE_EXONUCLEASE_PHOSPHATASE DOMAIN-CONTAINING PROTEIN-RELATED"/>
    <property type="match status" value="1"/>
</dbReference>
<evidence type="ECO:0000256" key="1">
    <source>
        <dbReference type="ARBA" id="ARBA00004173"/>
    </source>
</evidence>
<feature type="region of interest" description="Disordered" evidence="3">
    <location>
        <begin position="128"/>
        <end position="164"/>
    </location>
</feature>
<proteinExistence type="predicted"/>
<evidence type="ECO:0000313" key="6">
    <source>
        <dbReference type="Proteomes" id="UP000265631"/>
    </source>
</evidence>
<dbReference type="PROSITE" id="PS50878">
    <property type="entry name" value="RT_POL"/>
    <property type="match status" value="1"/>
</dbReference>
<feature type="compositionally biased region" description="Polar residues" evidence="3">
    <location>
        <begin position="333"/>
        <end position="345"/>
    </location>
</feature>
<accession>A0A395MWQ6</accession>
<dbReference type="InterPro" id="IPR005135">
    <property type="entry name" value="Endo/exonuclease/phosphatase"/>
</dbReference>
<dbReference type="InterPro" id="IPR036691">
    <property type="entry name" value="Endo/exonu/phosph_ase_sf"/>
</dbReference>
<dbReference type="Pfam" id="PF14529">
    <property type="entry name" value="Exo_endo_phos_2"/>
    <property type="match status" value="1"/>
</dbReference>
<dbReference type="SUPFAM" id="SSF56219">
    <property type="entry name" value="DNase I-like"/>
    <property type="match status" value="1"/>
</dbReference>
<sequence length="1365" mass="152865">MIIRFKNGPRTFIRPPNALAPFQSSLRPPPYTTTSSIIGNKPRAKLAARATRAARLEHKEVNQASGSRRLVLDQANFKGSRGREKLFLGLQGSTNRHADIIIGCDASTRAPWKSTGQYHLEMKADRALVESDNPDDPNRHLKKVRNKGRKPKSSTPADDEPQGSPVKMARVFFLVHKSIARESWNVEWHEGKNAGMVATLHLALGDNGGDLAIHSVYNPNQPDKAMTVEHIEELLETTTRSGRDIVMGDLNLHHPSWSGSLYRGDPETASGGGKVLSEGMHVRDMDLVTVPGTETFFAKKKDRTVRSCIDLTFVSSSLKSSVKSCSVLPPSPEATNDKNPCSRNPYNPWPETDHHPIRTILDLQVERDDTLKFHYDDTDKQKYNEILERELDVEELKKLKLTPTVIEEHLKHVMTTIMDAINRTVPTSLAFPPPTDKPMSLSERRVTDGNGVAPAPAHTIPNSLAQQKYHEALKRDRDKENAFIDKVGQSPNGTWETAKIGKVRSQPRIIKSMPALTNLYGKKHSTPEAKIDLMAKSIWANNDKPEVVPLPDLPPDRKVLQMDKSLGDTEIKKIISGLNKKKTPGVDLIPAEALKLGREIIAAYLTVIFRACLELNYFPEAFKMAMTTMIPKDGKDSYSSVKSWRPIALLSSIGKILEKIMATRLSKLALHHNLLPETQFGAPGKSTSQAIKTLLHVVHRNWNRKMARKYKRLWQRVSMMGLDISGAFDGVNREDLLKTLAELGVDTWFIHMLASFLSDRWTVLKIPQAISDAFRINIGIPQGSPLSPILFFFVAAPLLRKLNAYKVFGVQFFAFSYVDDTYIVAISQSYAKNCQALKEIHDMVIDPWSAETGLTFSPSKYSITHFKSPNEKGPMCELLPDIDGVLGNKDCFKENENKVLGVILDPQLTFKAHIHNIHKKVRSSTRHLRLVSGRKWGLGVQQAREFYLGKILPIFAYACEAWFFYTPTGARLPYSLKTQVERLKSIHYEALKAVTAYFGNTARQVVQKEFHIPNIEVYLYKRAQAARALSLGFLQQHPYVPQRIKTPKSWKQYNPIASDILDDEARGLAQRAAKTLLDDKGGDKETFLAVWGVRDSRKKAINAQAFKESEVRNAKLWDDYRRQRADKQPSQYRPVCLEEDWGPESLKYYKNMKRAESTLLLELRTERIGLNGPLHDMKVTYPVVSFAAIDQESPAQLSGEASTSTTPSTTAPTTPPASSASPSQSPVSSALTSITHSATTPITNSTNSTPAVSDVATAPAVEPSPPPTGIIRAACHCGHRHQNVFHMLFHCPDLDIHRQKLINVVGRMQWTTLLTTHAKVTTQWAMVYFPLAQYDMVRENSPFFEGSLNLEVPLHIHTQGMMMSA</sequence>
<feature type="region of interest" description="Disordered" evidence="3">
    <location>
        <begin position="1194"/>
        <end position="1265"/>
    </location>
</feature>
<comment type="subcellular location">
    <subcellularLocation>
        <location evidence="1">Mitochondrion</location>
    </subcellularLocation>
</comment>
<evidence type="ECO:0000259" key="4">
    <source>
        <dbReference type="PROSITE" id="PS50878"/>
    </source>
</evidence>
<organism evidence="5 6">
    <name type="scientific">Fusarium flagelliforme</name>
    <dbReference type="NCBI Taxonomy" id="2675880"/>
    <lineage>
        <taxon>Eukaryota</taxon>
        <taxon>Fungi</taxon>
        <taxon>Dikarya</taxon>
        <taxon>Ascomycota</taxon>
        <taxon>Pezizomycotina</taxon>
        <taxon>Sordariomycetes</taxon>
        <taxon>Hypocreomycetidae</taxon>
        <taxon>Hypocreales</taxon>
        <taxon>Nectriaceae</taxon>
        <taxon>Fusarium</taxon>
        <taxon>Fusarium incarnatum-equiseti species complex</taxon>
    </lineage>
</organism>
<gene>
    <name evidence="5" type="ORF">FIE12Z_3854</name>
</gene>
<keyword evidence="6" id="KW-1185">Reference proteome</keyword>
<dbReference type="InterPro" id="IPR000477">
    <property type="entry name" value="RT_dom"/>
</dbReference>
<evidence type="ECO:0000313" key="5">
    <source>
        <dbReference type="EMBL" id="RFN51893.1"/>
    </source>
</evidence>
<dbReference type="STRING" id="2594813.A0A395MWQ6"/>
<dbReference type="Gene3D" id="3.60.10.10">
    <property type="entry name" value="Endonuclease/exonuclease/phosphatase"/>
    <property type="match status" value="1"/>
</dbReference>
<reference evidence="5 6" key="1">
    <citation type="journal article" date="2018" name="PLoS Pathog.">
        <title>Evolution of structural diversity of trichothecenes, a family of toxins produced by plant pathogenic and entomopathogenic fungi.</title>
        <authorList>
            <person name="Proctor R.H."/>
            <person name="McCormick S.P."/>
            <person name="Kim H.S."/>
            <person name="Cardoza R.E."/>
            <person name="Stanley A.M."/>
            <person name="Lindo L."/>
            <person name="Kelly A."/>
            <person name="Brown D.W."/>
            <person name="Lee T."/>
            <person name="Vaughan M.M."/>
            <person name="Alexander N.J."/>
            <person name="Busman M."/>
            <person name="Gutierrez S."/>
        </authorList>
    </citation>
    <scope>NUCLEOTIDE SEQUENCE [LARGE SCALE GENOMIC DNA]</scope>
    <source>
        <strain evidence="5 6">NRRL 13405</strain>
    </source>
</reference>
<dbReference type="GO" id="GO:0005739">
    <property type="term" value="C:mitochondrion"/>
    <property type="evidence" value="ECO:0007669"/>
    <property type="project" value="UniProtKB-SubCell"/>
</dbReference>
<keyword evidence="2" id="KW-0496">Mitochondrion</keyword>
<dbReference type="CDD" id="cd01650">
    <property type="entry name" value="RT_nLTR_like"/>
    <property type="match status" value="1"/>
</dbReference>
<dbReference type="SUPFAM" id="SSF56672">
    <property type="entry name" value="DNA/RNA polymerases"/>
    <property type="match status" value="1"/>
</dbReference>
<dbReference type="GO" id="GO:0003824">
    <property type="term" value="F:catalytic activity"/>
    <property type="evidence" value="ECO:0007669"/>
    <property type="project" value="InterPro"/>
</dbReference>
<dbReference type="EMBL" id="PXXK01000089">
    <property type="protein sequence ID" value="RFN51893.1"/>
    <property type="molecule type" value="Genomic_DNA"/>
</dbReference>
<name>A0A395MWQ6_9HYPO</name>
<evidence type="ECO:0000256" key="2">
    <source>
        <dbReference type="ARBA" id="ARBA00023128"/>
    </source>
</evidence>
<evidence type="ECO:0000256" key="3">
    <source>
        <dbReference type="SAM" id="MobiDB-lite"/>
    </source>
</evidence>
<dbReference type="PANTHER" id="PTHR33481">
    <property type="entry name" value="REVERSE TRANSCRIPTASE"/>
    <property type="match status" value="1"/>
</dbReference>
<dbReference type="InterPro" id="IPR043502">
    <property type="entry name" value="DNA/RNA_pol_sf"/>
</dbReference>
<feature type="compositionally biased region" description="Low complexity" evidence="3">
    <location>
        <begin position="1201"/>
        <end position="1251"/>
    </location>
</feature>
<comment type="caution">
    <text evidence="5">The sequence shown here is derived from an EMBL/GenBank/DDBJ whole genome shotgun (WGS) entry which is preliminary data.</text>
</comment>
<dbReference type="Proteomes" id="UP000265631">
    <property type="component" value="Unassembled WGS sequence"/>
</dbReference>
<dbReference type="Pfam" id="PF00078">
    <property type="entry name" value="RVT_1"/>
    <property type="match status" value="1"/>
</dbReference>
<protein>
    <submittedName>
        <fullName evidence="5">Zinc knuckle</fullName>
    </submittedName>
</protein>
<feature type="region of interest" description="Disordered" evidence="3">
    <location>
        <begin position="329"/>
        <end position="353"/>
    </location>
</feature>